<evidence type="ECO:0000313" key="1">
    <source>
        <dbReference type="Proteomes" id="UP000887577"/>
    </source>
</evidence>
<dbReference type="PANTHER" id="PTHR33351:SF1">
    <property type="entry name" value="IG-LIKE DOMAIN-CONTAINING PROTEIN-RELATED"/>
    <property type="match status" value="1"/>
</dbReference>
<dbReference type="PANTHER" id="PTHR33351">
    <property type="entry name" value="HISACTOPHILIN-1-RELATED"/>
    <property type="match status" value="1"/>
</dbReference>
<organism evidence="1 2">
    <name type="scientific">Panagrolaimus superbus</name>
    <dbReference type="NCBI Taxonomy" id="310955"/>
    <lineage>
        <taxon>Eukaryota</taxon>
        <taxon>Metazoa</taxon>
        <taxon>Ecdysozoa</taxon>
        <taxon>Nematoda</taxon>
        <taxon>Chromadorea</taxon>
        <taxon>Rhabditida</taxon>
        <taxon>Tylenchina</taxon>
        <taxon>Panagrolaimomorpha</taxon>
        <taxon>Panagrolaimoidea</taxon>
        <taxon>Panagrolaimidae</taxon>
        <taxon>Panagrolaimus</taxon>
    </lineage>
</organism>
<dbReference type="WBParaSite" id="PSU_v2.g12320.t1">
    <property type="protein sequence ID" value="PSU_v2.g12320.t1"/>
    <property type="gene ID" value="PSU_v2.g12320"/>
</dbReference>
<evidence type="ECO:0000313" key="2">
    <source>
        <dbReference type="WBParaSite" id="PSU_v2.g12320.t1"/>
    </source>
</evidence>
<protein>
    <submittedName>
        <fullName evidence="2">Uncharacterized protein</fullName>
    </submittedName>
</protein>
<reference evidence="2" key="1">
    <citation type="submission" date="2022-11" db="UniProtKB">
        <authorList>
            <consortium name="WormBaseParasite"/>
        </authorList>
    </citation>
    <scope>IDENTIFICATION</scope>
</reference>
<dbReference type="Gene3D" id="2.80.10.50">
    <property type="match status" value="1"/>
</dbReference>
<keyword evidence="1" id="KW-1185">Reference proteome</keyword>
<dbReference type="SUPFAM" id="SSF50405">
    <property type="entry name" value="Actin-crosslinking proteins"/>
    <property type="match status" value="1"/>
</dbReference>
<dbReference type="InterPro" id="IPR008999">
    <property type="entry name" value="Actin-crosslinking"/>
</dbReference>
<dbReference type="GO" id="GO:0030041">
    <property type="term" value="P:actin filament polymerization"/>
    <property type="evidence" value="ECO:0007669"/>
    <property type="project" value="TreeGrafter"/>
</dbReference>
<dbReference type="CDD" id="cd00257">
    <property type="entry name" value="beta-trefoil_FSCN-like"/>
    <property type="match status" value="1"/>
</dbReference>
<dbReference type="InterPro" id="IPR052883">
    <property type="entry name" value="Hisactophilin"/>
</dbReference>
<proteinExistence type="predicted"/>
<dbReference type="GO" id="GO:0015629">
    <property type="term" value="C:actin cytoskeleton"/>
    <property type="evidence" value="ECO:0007669"/>
    <property type="project" value="TreeGrafter"/>
</dbReference>
<accession>A0A914Y0L2</accession>
<dbReference type="GO" id="GO:0051015">
    <property type="term" value="F:actin filament binding"/>
    <property type="evidence" value="ECO:0007669"/>
    <property type="project" value="TreeGrafter"/>
</dbReference>
<dbReference type="Proteomes" id="UP000887577">
    <property type="component" value="Unplaced"/>
</dbReference>
<name>A0A914Y0L2_9BILA</name>
<dbReference type="AlphaFoldDB" id="A0A914Y0L2"/>
<sequence length="251" mass="27264">MGNPFSKRGIITKIVEAVPGGGLITSPIHALAGNPREAAQAAIGGLTSATSAIAGAAATGGIGVTATMLGILTNAAREALIDELKVTPEKKKTITANMKSGNYNKAAEILLNDGSEKLAANSRQLSAESGGQRCLKTEHDTYLRAYDSEWKVDQANGPPKAWENWYVEDWKGKVVFKAIHSPGRFLRAHPNGVVDLVDRPQAWEIWTPFKNDDDSWSFLSVHGQWLSAQGDGKVCTMEKCLSSERFWLERW</sequence>